<proteinExistence type="predicted"/>
<reference evidence="1 2" key="1">
    <citation type="journal article" date="2022" name="ISME Commun">
        <title>Vulcanimicrobium alpinus gen. nov. sp. nov., the first cultivated representative of the candidate phylum 'Eremiobacterota', is a metabolically versatile aerobic anoxygenic phototroph.</title>
        <authorList>
            <person name="Yabe S."/>
            <person name="Muto K."/>
            <person name="Abe K."/>
            <person name="Yokota A."/>
            <person name="Staudigel H."/>
            <person name="Tebo B.M."/>
        </authorList>
    </citation>
    <scope>NUCLEOTIDE SEQUENCE [LARGE SCALE GENOMIC DNA]</scope>
    <source>
        <strain evidence="1 2">WC8-2</strain>
    </source>
</reference>
<evidence type="ECO:0000313" key="1">
    <source>
        <dbReference type="EMBL" id="BDE07693.1"/>
    </source>
</evidence>
<gene>
    <name evidence="1" type="ORF">WPS_29690</name>
</gene>
<protein>
    <submittedName>
        <fullName evidence="1">Uncharacterized protein</fullName>
    </submittedName>
</protein>
<dbReference type="Proteomes" id="UP001317532">
    <property type="component" value="Chromosome"/>
</dbReference>
<name>A0AAN2CB80_UNVUL</name>
<accession>A0AAN2CB80</accession>
<sequence>MYQLAPEARSSDRTRLFIESCTSMAPTTDNLGLVGTLARMMRDALASSDTRELRDYVAMAASTDGDIDDALAAAGQAVVDEHDELPFQKLHDLIRRVAQIEREALNPARRTRDTFRTVYAG</sequence>
<organism evidence="1 2">
    <name type="scientific">Vulcanimicrobium alpinum</name>
    <dbReference type="NCBI Taxonomy" id="3016050"/>
    <lineage>
        <taxon>Bacteria</taxon>
        <taxon>Bacillati</taxon>
        <taxon>Vulcanimicrobiota</taxon>
        <taxon>Vulcanimicrobiia</taxon>
        <taxon>Vulcanimicrobiales</taxon>
        <taxon>Vulcanimicrobiaceae</taxon>
        <taxon>Vulcanimicrobium</taxon>
    </lineage>
</organism>
<keyword evidence="2" id="KW-1185">Reference proteome</keyword>
<dbReference type="AlphaFoldDB" id="A0AAN2CB80"/>
<dbReference type="EMBL" id="AP025523">
    <property type="protein sequence ID" value="BDE07693.1"/>
    <property type="molecule type" value="Genomic_DNA"/>
</dbReference>
<dbReference type="KEGG" id="vab:WPS_29690"/>
<evidence type="ECO:0000313" key="2">
    <source>
        <dbReference type="Proteomes" id="UP001317532"/>
    </source>
</evidence>